<proteinExistence type="predicted"/>
<keyword evidence="1" id="KW-0472">Membrane</keyword>
<accession>A0A6C0E5S8</accession>
<dbReference type="EMBL" id="MN739740">
    <property type="protein sequence ID" value="QHT24118.1"/>
    <property type="molecule type" value="Genomic_DNA"/>
</dbReference>
<feature type="transmembrane region" description="Helical" evidence="1">
    <location>
        <begin position="130"/>
        <end position="147"/>
    </location>
</feature>
<protein>
    <submittedName>
        <fullName evidence="2">Uncharacterized protein</fullName>
    </submittedName>
</protein>
<organism evidence="2">
    <name type="scientific">viral metagenome</name>
    <dbReference type="NCBI Taxonomy" id="1070528"/>
    <lineage>
        <taxon>unclassified sequences</taxon>
        <taxon>metagenomes</taxon>
        <taxon>organismal metagenomes</taxon>
    </lineage>
</organism>
<evidence type="ECO:0000256" key="1">
    <source>
        <dbReference type="SAM" id="Phobius"/>
    </source>
</evidence>
<reference evidence="2" key="1">
    <citation type="journal article" date="2020" name="Nature">
        <title>Giant virus diversity and host interactions through global metagenomics.</title>
        <authorList>
            <person name="Schulz F."/>
            <person name="Roux S."/>
            <person name="Paez-Espino D."/>
            <person name="Jungbluth S."/>
            <person name="Walsh D.A."/>
            <person name="Denef V.J."/>
            <person name="McMahon K.D."/>
            <person name="Konstantinidis K.T."/>
            <person name="Eloe-Fadrosh E.A."/>
            <person name="Kyrpides N.C."/>
            <person name="Woyke T."/>
        </authorList>
    </citation>
    <scope>NUCLEOTIDE SEQUENCE</scope>
    <source>
        <strain evidence="2">GVMAG-M-3300023179-132</strain>
    </source>
</reference>
<sequence>MSQYKDNYESNYRTKLNDLKKQLPIVLDDYKKIYVLYNKTPDGNQQSFDTINGNMTSLTNSLRKIQTDVESDISKFNKDLDEIHTNIAKEKNAYISYKNALGDTTYKNNSADIMYNDYKDLYTSAYLKNWAMLSGVILSILLTLHVFKKP</sequence>
<evidence type="ECO:0000313" key="2">
    <source>
        <dbReference type="EMBL" id="QHT24118.1"/>
    </source>
</evidence>
<dbReference type="AlphaFoldDB" id="A0A6C0E5S8"/>
<keyword evidence="1" id="KW-1133">Transmembrane helix</keyword>
<keyword evidence="1" id="KW-0812">Transmembrane</keyword>
<name>A0A6C0E5S8_9ZZZZ</name>